<dbReference type="Pfam" id="PF19275">
    <property type="entry name" value="HflX_C"/>
    <property type="match status" value="1"/>
</dbReference>
<feature type="non-terminal residue" evidence="2">
    <location>
        <position position="1"/>
    </location>
</feature>
<accession>A0A853ERR6</accession>
<evidence type="ECO:0000259" key="1">
    <source>
        <dbReference type="Pfam" id="PF19275"/>
    </source>
</evidence>
<reference evidence="2 3" key="1">
    <citation type="submission" date="2020-07" db="EMBL/GenBank/DDBJ databases">
        <title>MOT database genomes.</title>
        <authorList>
            <person name="Joseph S."/>
            <person name="Aduse-Opoku J."/>
            <person name="Hashim A."/>
            <person name="Wade W."/>
            <person name="Curtis M."/>
        </authorList>
    </citation>
    <scope>NUCLEOTIDE SEQUENCE [LARGE SCALE GENOMIC DNA]</scope>
    <source>
        <strain evidence="2 3">WMus004</strain>
    </source>
</reference>
<sequence length="90" mass="9599">TRLPGAMVVSARTGEGIEALRERIDQMLPRPEVTVDLVVPYSRGDLVSRVHAEGEIDTIDYAPDGTRIVARVSAALAAELESAARPSAQS</sequence>
<protein>
    <submittedName>
        <fullName evidence="2">GTPase HflX</fullName>
    </submittedName>
</protein>
<dbReference type="Proteomes" id="UP000572528">
    <property type="component" value="Unassembled WGS sequence"/>
</dbReference>
<gene>
    <name evidence="2" type="ORF">HZZ05_12715</name>
</gene>
<dbReference type="EMBL" id="JACBXV010000282">
    <property type="protein sequence ID" value="NYS70356.1"/>
    <property type="molecule type" value="Genomic_DNA"/>
</dbReference>
<dbReference type="InterPro" id="IPR045498">
    <property type="entry name" value="HflX_C"/>
</dbReference>
<evidence type="ECO:0000313" key="2">
    <source>
        <dbReference type="EMBL" id="NYS70356.1"/>
    </source>
</evidence>
<name>A0A853ERR6_9ACTO</name>
<dbReference type="AlphaFoldDB" id="A0A853ERR6"/>
<proteinExistence type="predicted"/>
<evidence type="ECO:0000313" key="3">
    <source>
        <dbReference type="Proteomes" id="UP000572528"/>
    </source>
</evidence>
<feature type="domain" description="HflX C-terminal" evidence="1">
    <location>
        <begin position="6"/>
        <end position="81"/>
    </location>
</feature>
<comment type="caution">
    <text evidence="2">The sequence shown here is derived from an EMBL/GenBank/DDBJ whole genome shotgun (WGS) entry which is preliminary data.</text>
</comment>
<organism evidence="2 3">
    <name type="scientific">Actinomyces bowdenii</name>
    <dbReference type="NCBI Taxonomy" id="131109"/>
    <lineage>
        <taxon>Bacteria</taxon>
        <taxon>Bacillati</taxon>
        <taxon>Actinomycetota</taxon>
        <taxon>Actinomycetes</taxon>
        <taxon>Actinomycetales</taxon>
        <taxon>Actinomycetaceae</taxon>
        <taxon>Actinomyces</taxon>
    </lineage>
</organism>